<dbReference type="Proteomes" id="UP000182149">
    <property type="component" value="Unassembled WGS sequence"/>
</dbReference>
<dbReference type="RefSeq" id="WP_071874450.1">
    <property type="nucleotide sequence ID" value="NZ_JBHSHF010000020.1"/>
</dbReference>
<dbReference type="AlphaFoldDB" id="A0A1L8QUR5"/>
<accession>A0A1L8QUR5</accession>
<comment type="caution">
    <text evidence="2">The sequence shown here is derived from an EMBL/GenBank/DDBJ whole genome shotgun (WGS) entry which is preliminary data.</text>
</comment>
<dbReference type="Pfam" id="PF13529">
    <property type="entry name" value="Peptidase_C39_2"/>
    <property type="match status" value="1"/>
</dbReference>
<dbReference type="SUPFAM" id="SSF54001">
    <property type="entry name" value="Cysteine proteinases"/>
    <property type="match status" value="1"/>
</dbReference>
<organism evidence="2 3">
    <name type="scientific">Enterococcus aquimarinus</name>
    <dbReference type="NCBI Taxonomy" id="328396"/>
    <lineage>
        <taxon>Bacteria</taxon>
        <taxon>Bacillati</taxon>
        <taxon>Bacillota</taxon>
        <taxon>Bacilli</taxon>
        <taxon>Lactobacillales</taxon>
        <taxon>Enterococcaceae</taxon>
        <taxon>Enterococcus</taxon>
    </lineage>
</organism>
<reference evidence="2 3" key="1">
    <citation type="submission" date="2014-12" db="EMBL/GenBank/DDBJ databases">
        <title>Draft genome sequences of 29 type strains of Enterococci.</title>
        <authorList>
            <person name="Zhong Z."/>
            <person name="Sun Z."/>
            <person name="Liu W."/>
            <person name="Zhang W."/>
            <person name="Zhang H."/>
        </authorList>
    </citation>
    <scope>NUCLEOTIDE SEQUENCE [LARGE SCALE GENOMIC DNA]</scope>
    <source>
        <strain evidence="2 3">DSM 17690</strain>
    </source>
</reference>
<feature type="domain" description="Peptidase C39-like" evidence="1">
    <location>
        <begin position="17"/>
        <end position="159"/>
    </location>
</feature>
<dbReference type="EMBL" id="JXKD01000004">
    <property type="protein sequence ID" value="OJG11249.1"/>
    <property type="molecule type" value="Genomic_DNA"/>
</dbReference>
<dbReference type="InterPro" id="IPR038765">
    <property type="entry name" value="Papain-like_cys_pep_sf"/>
</dbReference>
<evidence type="ECO:0000259" key="1">
    <source>
        <dbReference type="Pfam" id="PF13529"/>
    </source>
</evidence>
<proteinExistence type="predicted"/>
<gene>
    <name evidence="2" type="ORF">RU93_GL001736</name>
</gene>
<evidence type="ECO:0000313" key="3">
    <source>
        <dbReference type="Proteomes" id="UP000182149"/>
    </source>
</evidence>
<dbReference type="Gene3D" id="3.90.70.10">
    <property type="entry name" value="Cysteine proteinases"/>
    <property type="match status" value="1"/>
</dbReference>
<name>A0A1L8QUR5_9ENTE</name>
<dbReference type="STRING" id="328396.RU93_GL001736"/>
<protein>
    <recommendedName>
        <fullName evidence="1">Peptidase C39-like domain-containing protein</fullName>
    </recommendedName>
</protein>
<sequence>MEKEIWHGLPEERFKAYRNWRTPRGYLCGTYAASVLLAYYQDYVDEQMIPSFIRQKKATDGATLAAFLQLFIQRYGMPTIAFQVAHGVSSFLGRYQQNVRARATMIGGWQRAVKRIDQGKPVIIGLNKLCGSTYGNHWVVAYAYKETAMGERYFKVHDNWGSYCAVIPAKWVNGTVSLP</sequence>
<keyword evidence="3" id="KW-1185">Reference proteome</keyword>
<evidence type="ECO:0000313" key="2">
    <source>
        <dbReference type="EMBL" id="OJG11249.1"/>
    </source>
</evidence>
<dbReference type="OrthoDB" id="2155895at2"/>
<dbReference type="InterPro" id="IPR039564">
    <property type="entry name" value="Peptidase_C39-like"/>
</dbReference>